<dbReference type="AlphaFoldDB" id="A0A6B0UCP8"/>
<feature type="compositionally biased region" description="Low complexity" evidence="1">
    <location>
        <begin position="73"/>
        <end position="94"/>
    </location>
</feature>
<evidence type="ECO:0000313" key="3">
    <source>
        <dbReference type="EMBL" id="MXU86974.1"/>
    </source>
</evidence>
<name>A0A6B0UCP8_IXORI</name>
<dbReference type="EMBL" id="GIFC01004891">
    <property type="protein sequence ID" value="MXU86974.1"/>
    <property type="molecule type" value="Transcribed_RNA"/>
</dbReference>
<protein>
    <submittedName>
        <fullName evidence="3">Putative secreted protein</fullName>
    </submittedName>
</protein>
<feature type="region of interest" description="Disordered" evidence="1">
    <location>
        <begin position="48"/>
        <end position="94"/>
    </location>
</feature>
<feature type="compositionally biased region" description="Low complexity" evidence="1">
    <location>
        <begin position="52"/>
        <end position="66"/>
    </location>
</feature>
<keyword evidence="2" id="KW-0732">Signal</keyword>
<feature type="signal peptide" evidence="2">
    <location>
        <begin position="1"/>
        <end position="22"/>
    </location>
</feature>
<reference evidence="3" key="1">
    <citation type="submission" date="2019-12" db="EMBL/GenBank/DDBJ databases">
        <title>An insight into the sialome of adult female Ixodes ricinus ticks feeding for 6 days.</title>
        <authorList>
            <person name="Perner J."/>
            <person name="Ribeiro J.M.C."/>
        </authorList>
    </citation>
    <scope>NUCLEOTIDE SEQUENCE</scope>
    <source>
        <strain evidence="3">Semi-engorged</strain>
        <tissue evidence="3">Salivary glands</tissue>
    </source>
</reference>
<proteinExistence type="predicted"/>
<feature type="chain" id="PRO_5025364786" evidence="2">
    <location>
        <begin position="23"/>
        <end position="94"/>
    </location>
</feature>
<accession>A0A6B0UCP8</accession>
<sequence>MRRVSLESGTLACTVLLWVTRATTRSTTALTTSTGSRSQTSRTLETAATAWLPHTTPTASTPATLSWQSAHPSLTSSSAVEELSSPRSSSPSSL</sequence>
<evidence type="ECO:0000256" key="1">
    <source>
        <dbReference type="SAM" id="MobiDB-lite"/>
    </source>
</evidence>
<organism evidence="3">
    <name type="scientific">Ixodes ricinus</name>
    <name type="common">Common tick</name>
    <name type="synonym">Acarus ricinus</name>
    <dbReference type="NCBI Taxonomy" id="34613"/>
    <lineage>
        <taxon>Eukaryota</taxon>
        <taxon>Metazoa</taxon>
        <taxon>Ecdysozoa</taxon>
        <taxon>Arthropoda</taxon>
        <taxon>Chelicerata</taxon>
        <taxon>Arachnida</taxon>
        <taxon>Acari</taxon>
        <taxon>Parasitiformes</taxon>
        <taxon>Ixodida</taxon>
        <taxon>Ixodoidea</taxon>
        <taxon>Ixodidae</taxon>
        <taxon>Ixodinae</taxon>
        <taxon>Ixodes</taxon>
    </lineage>
</organism>
<evidence type="ECO:0000256" key="2">
    <source>
        <dbReference type="SAM" id="SignalP"/>
    </source>
</evidence>